<dbReference type="SUPFAM" id="SSF48403">
    <property type="entry name" value="Ankyrin repeat"/>
    <property type="match status" value="1"/>
</dbReference>
<name>A0A4D6EHS3_9VIRU</name>
<feature type="compositionally biased region" description="Polar residues" evidence="1">
    <location>
        <begin position="36"/>
        <end position="45"/>
    </location>
</feature>
<protein>
    <submittedName>
        <fullName evidence="2">Ankyrin repeat domain containing protein</fullName>
    </submittedName>
</protein>
<dbReference type="PANTHER" id="PTHR46586">
    <property type="entry name" value="ANKYRIN REPEAT-CONTAINING PROTEIN"/>
    <property type="match status" value="1"/>
</dbReference>
<dbReference type="Proteomes" id="UP001237152">
    <property type="component" value="Segment"/>
</dbReference>
<dbReference type="Gene3D" id="1.25.40.20">
    <property type="entry name" value="Ankyrin repeat-containing domain"/>
    <property type="match status" value="2"/>
</dbReference>
<accession>A0A4D6EHS3</accession>
<dbReference type="InterPro" id="IPR052050">
    <property type="entry name" value="SecEffector_AnkRepeat"/>
</dbReference>
<reference evidence="2" key="1">
    <citation type="journal article" date="2019" name="Front. Microbiol.">
        <title>Pandoravirus Celtis Illustrates the Microevolution Processes at Work in the Giant Pandoraviridae Genomes.</title>
        <authorList>
            <person name="Legendre M."/>
            <person name="Alempic J.M."/>
            <person name="Philippe N."/>
            <person name="Lartigue A."/>
            <person name="Jeudy S."/>
            <person name="Poirot O."/>
            <person name="Ta N.T."/>
            <person name="Nin S."/>
            <person name="Coute Y."/>
            <person name="Abergel C."/>
            <person name="Claverie J.M."/>
        </authorList>
    </citation>
    <scope>NUCLEOTIDE SEQUENCE</scope>
</reference>
<evidence type="ECO:0000313" key="2">
    <source>
        <dbReference type="EMBL" id="QBZ81335.1"/>
    </source>
</evidence>
<sequence length="525" mass="57819">MRQPSDGRVGASAQESQPKKRHNPPDKKARVYSLAPQGSASPRQPTTDRPRTSKMQAQLYTDGSRGAATSALATTATGPSINDLPAELFDMILGLVGVLPPVRMVCRSWQHRLDYLVDTRRCRRLLPQQYIALLGRWNLKEMIIWARAHGCPWDAKACTEAALAGHLDLLQWLLAGGCLYDQRLWPLGSGRWHLTAQAKALDCPNFMWHDALYRGRTDIAQWVLASGHVWPKDACDSAAAGGQIATLSMARDAGCAWSAKTCAKAARGGHLETLQWLRANQCPWDEDTPRYAIGARQFDVAEWAIERGCPVSLTIILRAMDSGSIRLVQLLRRLGHEWSCSARHAARKGHLNLLKWAITDGCPLDGTVCDEAAAGGHLEVLQWLRAEGCPWGARTCGAAADEGHLDVIEWAVANGCPWDRLMCSWVAGRGRLDILQWAVARGCPWDEWTCSNAAASGHLNVLEWARTNGCPWNKETCISAAKGGHLDVLKWARANGCPWDRAACLASAARHRPEVRAWILTQPKK</sequence>
<feature type="region of interest" description="Disordered" evidence="1">
    <location>
        <begin position="1"/>
        <end position="54"/>
    </location>
</feature>
<dbReference type="PANTHER" id="PTHR46586:SF3">
    <property type="entry name" value="ANKYRIN REPEAT-CONTAINING PROTEIN"/>
    <property type="match status" value="1"/>
</dbReference>
<gene>
    <name evidence="2" type="ORF">pclt_cds_747</name>
</gene>
<dbReference type="EMBL" id="MK174290">
    <property type="protein sequence ID" value="QBZ81335.1"/>
    <property type="molecule type" value="Genomic_DNA"/>
</dbReference>
<organism evidence="2 3">
    <name type="scientific">Pandoravirus celtis</name>
    <dbReference type="NCBI Taxonomy" id="2568002"/>
    <lineage>
        <taxon>Viruses</taxon>
        <taxon>Pandoravirus</taxon>
    </lineage>
</organism>
<evidence type="ECO:0000256" key="1">
    <source>
        <dbReference type="SAM" id="MobiDB-lite"/>
    </source>
</evidence>
<evidence type="ECO:0000313" key="3">
    <source>
        <dbReference type="Proteomes" id="UP001237152"/>
    </source>
</evidence>
<proteinExistence type="predicted"/>
<dbReference type="InterPro" id="IPR036770">
    <property type="entry name" value="Ankyrin_rpt-contain_sf"/>
</dbReference>